<name>A0A7J7JLV7_BUGNE</name>
<dbReference type="Proteomes" id="UP000593567">
    <property type="component" value="Unassembled WGS sequence"/>
</dbReference>
<protein>
    <recommendedName>
        <fullName evidence="2">BZIP domain-containing protein</fullName>
    </recommendedName>
</protein>
<comment type="caution">
    <text evidence="3">The sequence shown here is derived from an EMBL/GenBank/DDBJ whole genome shotgun (WGS) entry which is preliminary data.</text>
</comment>
<dbReference type="Gene3D" id="1.20.5.170">
    <property type="match status" value="1"/>
</dbReference>
<organism evidence="3 4">
    <name type="scientific">Bugula neritina</name>
    <name type="common">Brown bryozoan</name>
    <name type="synonym">Sertularia neritina</name>
    <dbReference type="NCBI Taxonomy" id="10212"/>
    <lineage>
        <taxon>Eukaryota</taxon>
        <taxon>Metazoa</taxon>
        <taxon>Spiralia</taxon>
        <taxon>Lophotrochozoa</taxon>
        <taxon>Bryozoa</taxon>
        <taxon>Gymnolaemata</taxon>
        <taxon>Cheilostomatida</taxon>
        <taxon>Flustrina</taxon>
        <taxon>Buguloidea</taxon>
        <taxon>Bugulidae</taxon>
        <taxon>Bugula</taxon>
    </lineage>
</organism>
<dbReference type="AlphaFoldDB" id="A0A7J7JLV7"/>
<feature type="domain" description="BZIP" evidence="2">
    <location>
        <begin position="110"/>
        <end position="124"/>
    </location>
</feature>
<dbReference type="SMART" id="SM00338">
    <property type="entry name" value="BRLZ"/>
    <property type="match status" value="1"/>
</dbReference>
<dbReference type="InterPro" id="IPR046347">
    <property type="entry name" value="bZIP_sf"/>
</dbReference>
<evidence type="ECO:0000259" key="2">
    <source>
        <dbReference type="PROSITE" id="PS00036"/>
    </source>
</evidence>
<reference evidence="3" key="1">
    <citation type="submission" date="2020-06" db="EMBL/GenBank/DDBJ databases">
        <title>Draft genome of Bugula neritina, a colonial animal packing powerful symbionts and potential medicines.</title>
        <authorList>
            <person name="Rayko M."/>
        </authorList>
    </citation>
    <scope>NUCLEOTIDE SEQUENCE [LARGE SCALE GENOMIC DNA]</scope>
    <source>
        <strain evidence="3">Kwan_BN1</strain>
    </source>
</reference>
<dbReference type="GO" id="GO:0003700">
    <property type="term" value="F:DNA-binding transcription factor activity"/>
    <property type="evidence" value="ECO:0007669"/>
    <property type="project" value="InterPro"/>
</dbReference>
<feature type="region of interest" description="Disordered" evidence="1">
    <location>
        <begin position="94"/>
        <end position="171"/>
    </location>
</feature>
<dbReference type="InterPro" id="IPR004827">
    <property type="entry name" value="bZIP"/>
</dbReference>
<accession>A0A7J7JLV7</accession>
<evidence type="ECO:0000313" key="3">
    <source>
        <dbReference type="EMBL" id="KAF6027342.1"/>
    </source>
</evidence>
<dbReference type="SUPFAM" id="SSF57959">
    <property type="entry name" value="Leucine zipper domain"/>
    <property type="match status" value="1"/>
</dbReference>
<dbReference type="EMBL" id="VXIV02002106">
    <property type="protein sequence ID" value="KAF6027342.1"/>
    <property type="molecule type" value="Genomic_DNA"/>
</dbReference>
<feature type="region of interest" description="Disordered" evidence="1">
    <location>
        <begin position="19"/>
        <end position="53"/>
    </location>
</feature>
<sequence>MRVSSGKVSYRLSKAVCNPDVHMGPVFEDSHSSDTSSSESTSTAVQETDNSGRIIPELEELQSADEFHPGSSTENILLPDFDALESDDDVKTVQRGQKLQECDDPEVSERRTKNRMAATACRQRQKNKTSQLMKEVEALEKTGQSRRRKNKNASRGSIETESTVCKTFTKV</sequence>
<proteinExistence type="predicted"/>
<dbReference type="PROSITE" id="PS00036">
    <property type="entry name" value="BZIP_BASIC"/>
    <property type="match status" value="1"/>
</dbReference>
<keyword evidence="4" id="KW-1185">Reference proteome</keyword>
<feature type="compositionally biased region" description="Low complexity" evidence="1">
    <location>
        <begin position="33"/>
        <end position="43"/>
    </location>
</feature>
<feature type="compositionally biased region" description="Polar residues" evidence="1">
    <location>
        <begin position="153"/>
        <end position="171"/>
    </location>
</feature>
<dbReference type="Pfam" id="PF07716">
    <property type="entry name" value="bZIP_2"/>
    <property type="match status" value="1"/>
</dbReference>
<gene>
    <name evidence="3" type="ORF">EB796_014348</name>
</gene>
<evidence type="ECO:0000256" key="1">
    <source>
        <dbReference type="SAM" id="MobiDB-lite"/>
    </source>
</evidence>
<evidence type="ECO:0000313" key="4">
    <source>
        <dbReference type="Proteomes" id="UP000593567"/>
    </source>
</evidence>